<dbReference type="RefSeq" id="WP_336392648.1">
    <property type="nucleotide sequence ID" value="NZ_JBAPLV010000023.1"/>
</dbReference>
<dbReference type="Proteomes" id="UP001373496">
    <property type="component" value="Unassembled WGS sequence"/>
</dbReference>
<dbReference type="PANTHER" id="PTHR33490">
    <property type="entry name" value="BLR5614 PROTEIN-RELATED"/>
    <property type="match status" value="1"/>
</dbReference>
<protein>
    <submittedName>
        <fullName evidence="3">Transglutaminase family protein</fullName>
    </submittedName>
</protein>
<reference evidence="3 4" key="1">
    <citation type="submission" date="2024-03" db="EMBL/GenBank/DDBJ databases">
        <title>Draft genome sequence of Klenkia terrae.</title>
        <authorList>
            <person name="Duangmal K."/>
            <person name="Chantavorakit T."/>
        </authorList>
    </citation>
    <scope>NUCLEOTIDE SEQUENCE [LARGE SCALE GENOMIC DNA]</scope>
    <source>
        <strain evidence="3 4">JCM 17786</strain>
    </source>
</reference>
<dbReference type="SUPFAM" id="SSF54001">
    <property type="entry name" value="Cysteine proteinases"/>
    <property type="match status" value="1"/>
</dbReference>
<dbReference type="Gene3D" id="3.10.620.30">
    <property type="match status" value="1"/>
</dbReference>
<dbReference type="SMART" id="SM00460">
    <property type="entry name" value="TGc"/>
    <property type="match status" value="1"/>
</dbReference>
<comment type="caution">
    <text evidence="3">The sequence shown here is derived from an EMBL/GenBank/DDBJ whole genome shotgun (WGS) entry which is preliminary data.</text>
</comment>
<proteinExistence type="predicted"/>
<evidence type="ECO:0000256" key="1">
    <source>
        <dbReference type="SAM" id="MobiDB-lite"/>
    </source>
</evidence>
<evidence type="ECO:0000313" key="3">
    <source>
        <dbReference type="EMBL" id="MEI4280388.1"/>
    </source>
</evidence>
<accession>A0ABU8E9S2</accession>
<evidence type="ECO:0000259" key="2">
    <source>
        <dbReference type="SMART" id="SM00460"/>
    </source>
</evidence>
<keyword evidence="4" id="KW-1185">Reference proteome</keyword>
<feature type="compositionally biased region" description="Low complexity" evidence="1">
    <location>
        <begin position="11"/>
        <end position="20"/>
    </location>
</feature>
<feature type="region of interest" description="Disordered" evidence="1">
    <location>
        <begin position="1"/>
        <end position="20"/>
    </location>
</feature>
<sequence length="282" mass="29458">MADDTPRGFDPGAAGPGSSAAMRTDVACSLTISSPVPATALLQVAVAAPTTEELTILSAGQPRHAVETQVDGARVHKLEVAAGETTISYSASVESGGAPREVTAADWAEYLRPSRYCPSDQVEGFAAREFDQDVERGALVGQVAQWVTDRLVYVAGASRPVDTAIDTLLAGSGVCRDYTHLTVMLLRALEVPARLVAVYAPGLSPMDFHAVVEADVDGVWKTVDPTRLAPTSSLVRICHGRDAADTAFLSLFGGRATLGRMTVTATVDGDLPAPDAAPYPLP</sequence>
<dbReference type="InterPro" id="IPR002931">
    <property type="entry name" value="Transglutaminase-like"/>
</dbReference>
<dbReference type="PANTHER" id="PTHR33490:SF12">
    <property type="entry name" value="BLL5557 PROTEIN"/>
    <property type="match status" value="1"/>
</dbReference>
<organism evidence="3 4">
    <name type="scientific">Klenkia terrae</name>
    <dbReference type="NCBI Taxonomy" id="1052259"/>
    <lineage>
        <taxon>Bacteria</taxon>
        <taxon>Bacillati</taxon>
        <taxon>Actinomycetota</taxon>
        <taxon>Actinomycetes</taxon>
        <taxon>Geodermatophilales</taxon>
        <taxon>Geodermatophilaceae</taxon>
        <taxon>Klenkia</taxon>
    </lineage>
</organism>
<dbReference type="Pfam" id="PF01841">
    <property type="entry name" value="Transglut_core"/>
    <property type="match status" value="1"/>
</dbReference>
<dbReference type="InterPro" id="IPR038765">
    <property type="entry name" value="Papain-like_cys_pep_sf"/>
</dbReference>
<evidence type="ECO:0000313" key="4">
    <source>
        <dbReference type="Proteomes" id="UP001373496"/>
    </source>
</evidence>
<name>A0ABU8E9S2_9ACTN</name>
<dbReference type="EMBL" id="JBAPLV010000023">
    <property type="protein sequence ID" value="MEI4280388.1"/>
    <property type="molecule type" value="Genomic_DNA"/>
</dbReference>
<feature type="domain" description="Transglutaminase-like" evidence="2">
    <location>
        <begin position="167"/>
        <end position="227"/>
    </location>
</feature>
<gene>
    <name evidence="3" type="ORF">UXQ13_18080</name>
</gene>
<dbReference type="Gene3D" id="2.60.40.2250">
    <property type="match status" value="1"/>
</dbReference>